<evidence type="ECO:0000313" key="2">
    <source>
        <dbReference type="EMBL" id="GAU27639.1"/>
    </source>
</evidence>
<proteinExistence type="predicted"/>
<accession>A0A2Z6N7P9</accession>
<name>A0A2Z6N7P9_TRISU</name>
<sequence length="63" mass="7872">MKWREDDDGERWRERNQEKLMKKGDGWREEDVERWSETDGESDKWRENNGERQMQKMKPLTLT</sequence>
<feature type="region of interest" description="Disordered" evidence="1">
    <location>
        <begin position="1"/>
        <end position="63"/>
    </location>
</feature>
<feature type="compositionally biased region" description="Basic and acidic residues" evidence="1">
    <location>
        <begin position="10"/>
        <end position="54"/>
    </location>
</feature>
<organism evidence="2 3">
    <name type="scientific">Trifolium subterraneum</name>
    <name type="common">Subterranean clover</name>
    <dbReference type="NCBI Taxonomy" id="3900"/>
    <lineage>
        <taxon>Eukaryota</taxon>
        <taxon>Viridiplantae</taxon>
        <taxon>Streptophyta</taxon>
        <taxon>Embryophyta</taxon>
        <taxon>Tracheophyta</taxon>
        <taxon>Spermatophyta</taxon>
        <taxon>Magnoliopsida</taxon>
        <taxon>eudicotyledons</taxon>
        <taxon>Gunneridae</taxon>
        <taxon>Pentapetalae</taxon>
        <taxon>rosids</taxon>
        <taxon>fabids</taxon>
        <taxon>Fabales</taxon>
        <taxon>Fabaceae</taxon>
        <taxon>Papilionoideae</taxon>
        <taxon>50 kb inversion clade</taxon>
        <taxon>NPAAA clade</taxon>
        <taxon>Hologalegina</taxon>
        <taxon>IRL clade</taxon>
        <taxon>Trifolieae</taxon>
        <taxon>Trifolium</taxon>
    </lineage>
</organism>
<evidence type="ECO:0000313" key="3">
    <source>
        <dbReference type="Proteomes" id="UP000242715"/>
    </source>
</evidence>
<dbReference type="EMBL" id="DF973360">
    <property type="protein sequence ID" value="GAU27639.1"/>
    <property type="molecule type" value="Genomic_DNA"/>
</dbReference>
<dbReference type="Proteomes" id="UP000242715">
    <property type="component" value="Unassembled WGS sequence"/>
</dbReference>
<keyword evidence="3" id="KW-1185">Reference proteome</keyword>
<dbReference type="AlphaFoldDB" id="A0A2Z6N7P9"/>
<protein>
    <submittedName>
        <fullName evidence="2">Uncharacterized protein</fullName>
    </submittedName>
</protein>
<evidence type="ECO:0000256" key="1">
    <source>
        <dbReference type="SAM" id="MobiDB-lite"/>
    </source>
</evidence>
<gene>
    <name evidence="2" type="ORF">TSUD_125850</name>
</gene>
<reference evidence="3" key="1">
    <citation type="journal article" date="2017" name="Front. Plant Sci.">
        <title>Climate Clever Clovers: New Paradigm to Reduce the Environmental Footprint of Ruminants by Breeding Low Methanogenic Forages Utilizing Haplotype Variation.</title>
        <authorList>
            <person name="Kaur P."/>
            <person name="Appels R."/>
            <person name="Bayer P.E."/>
            <person name="Keeble-Gagnere G."/>
            <person name="Wang J."/>
            <person name="Hirakawa H."/>
            <person name="Shirasawa K."/>
            <person name="Vercoe P."/>
            <person name="Stefanova K."/>
            <person name="Durmic Z."/>
            <person name="Nichols P."/>
            <person name="Revell C."/>
            <person name="Isobe S.N."/>
            <person name="Edwards D."/>
            <person name="Erskine W."/>
        </authorList>
    </citation>
    <scope>NUCLEOTIDE SEQUENCE [LARGE SCALE GENOMIC DNA]</scope>
    <source>
        <strain evidence="3">cv. Daliak</strain>
    </source>
</reference>